<proteinExistence type="predicted"/>
<organism evidence="1 2">
    <name type="scientific">Enterovirga aerilata</name>
    <dbReference type="NCBI Taxonomy" id="2730920"/>
    <lineage>
        <taxon>Bacteria</taxon>
        <taxon>Pseudomonadati</taxon>
        <taxon>Pseudomonadota</taxon>
        <taxon>Alphaproteobacteria</taxon>
        <taxon>Hyphomicrobiales</taxon>
        <taxon>Methylobacteriaceae</taxon>
        <taxon>Enterovirga</taxon>
    </lineage>
</organism>
<dbReference type="Proteomes" id="UP000564885">
    <property type="component" value="Unassembled WGS sequence"/>
</dbReference>
<gene>
    <name evidence="1" type="ORF">HJG44_08545</name>
</gene>
<evidence type="ECO:0000313" key="2">
    <source>
        <dbReference type="Proteomes" id="UP000564885"/>
    </source>
</evidence>
<comment type="caution">
    <text evidence="1">The sequence shown here is derived from an EMBL/GenBank/DDBJ whole genome shotgun (WGS) entry which is preliminary data.</text>
</comment>
<keyword evidence="2" id="KW-1185">Reference proteome</keyword>
<evidence type="ECO:0000313" key="1">
    <source>
        <dbReference type="EMBL" id="NNM72439.1"/>
    </source>
</evidence>
<accession>A0A849I7Q5</accession>
<protein>
    <submittedName>
        <fullName evidence="1">Uncharacterized protein</fullName>
    </submittedName>
</protein>
<dbReference type="EMBL" id="JABEPP010000002">
    <property type="protein sequence ID" value="NNM72439.1"/>
    <property type="molecule type" value="Genomic_DNA"/>
</dbReference>
<dbReference type="AlphaFoldDB" id="A0A849I7Q5"/>
<reference evidence="1 2" key="1">
    <citation type="submission" date="2020-04" db="EMBL/GenBank/DDBJ databases">
        <title>Enterovirga sp. isolate from soil.</title>
        <authorList>
            <person name="Chea S."/>
            <person name="Kim D.-U."/>
        </authorList>
    </citation>
    <scope>NUCLEOTIDE SEQUENCE [LARGE SCALE GENOMIC DNA]</scope>
    <source>
        <strain evidence="1 2">DB1703</strain>
    </source>
</reference>
<name>A0A849I7Q5_9HYPH</name>
<sequence>MSTSRQKRTVPEFETWLRKEFAEDGSFTALTVLVEIGETQVTPVSSTFFNVIGPDVSWAELVALFAGSGQKWDGAAFFPARDGDGDPLDNTMARIRLREVELRLGEDRLVLNEGHFFDKWGRRLQVEEMTRQ</sequence>
<dbReference type="RefSeq" id="WP_171217908.1">
    <property type="nucleotide sequence ID" value="NZ_JABEPP010000002.1"/>
</dbReference>